<keyword evidence="2" id="KW-1185">Reference proteome</keyword>
<protein>
    <submittedName>
        <fullName evidence="1">Uncharacterized protein</fullName>
    </submittedName>
</protein>
<organism evidence="1 2">
    <name type="scientific">Eretmocerus hayati</name>
    <dbReference type="NCBI Taxonomy" id="131215"/>
    <lineage>
        <taxon>Eukaryota</taxon>
        <taxon>Metazoa</taxon>
        <taxon>Ecdysozoa</taxon>
        <taxon>Arthropoda</taxon>
        <taxon>Hexapoda</taxon>
        <taxon>Insecta</taxon>
        <taxon>Pterygota</taxon>
        <taxon>Neoptera</taxon>
        <taxon>Endopterygota</taxon>
        <taxon>Hymenoptera</taxon>
        <taxon>Apocrita</taxon>
        <taxon>Proctotrupomorpha</taxon>
        <taxon>Chalcidoidea</taxon>
        <taxon>Aphelinidae</taxon>
        <taxon>Aphelininae</taxon>
        <taxon>Eretmocerus</taxon>
    </lineage>
</organism>
<gene>
    <name evidence="1" type="ORF">QAD02_011093</name>
</gene>
<name>A0ACC2NVZ9_9HYME</name>
<accession>A0ACC2NVZ9</accession>
<evidence type="ECO:0000313" key="2">
    <source>
        <dbReference type="Proteomes" id="UP001239111"/>
    </source>
</evidence>
<dbReference type="EMBL" id="CM056742">
    <property type="protein sequence ID" value="KAJ8675307.1"/>
    <property type="molecule type" value="Genomic_DNA"/>
</dbReference>
<comment type="caution">
    <text evidence="1">The sequence shown here is derived from an EMBL/GenBank/DDBJ whole genome shotgun (WGS) entry which is preliminary data.</text>
</comment>
<dbReference type="Proteomes" id="UP001239111">
    <property type="component" value="Chromosome 2"/>
</dbReference>
<evidence type="ECO:0000313" key="1">
    <source>
        <dbReference type="EMBL" id="KAJ8675307.1"/>
    </source>
</evidence>
<sequence>MWPSTFHNFSNLPNEAEKKVESTPYQIGNYEFKILLYPGGRRSDPSSVSMYLELCKPATPTPIKFILSILEQNETKRPVVTQTDSSYEFVPGTSCYAFGNPRCILRSDLVKNVLAFTNDQLTVLCEIFELDRPDFLNFLYRPPNHIKYFNNEDLSDVKITVGDRIIHAHKVLICNYEVFAAMFEHGTKESIENVISIDDIKFEVMLELIRFIYTGQVHKMEKIVKDLLIAADKYNISELKDQCGKYLCRTLSVYNVLELMSFASVYHERELEKVTMAFFITHRKDVRKLDDFKKMVGNMGDNLKTQLITILTDL</sequence>
<proteinExistence type="predicted"/>
<reference evidence="1" key="1">
    <citation type="submission" date="2023-04" db="EMBL/GenBank/DDBJ databases">
        <title>A chromosome-level genome assembly of the parasitoid wasp Eretmocerus hayati.</title>
        <authorList>
            <person name="Zhong Y."/>
            <person name="Liu S."/>
            <person name="Liu Y."/>
        </authorList>
    </citation>
    <scope>NUCLEOTIDE SEQUENCE</scope>
    <source>
        <strain evidence="1">ZJU_SS_LIU_2023</strain>
    </source>
</reference>